<reference evidence="4" key="1">
    <citation type="journal article" date="2020" name="Stud. Mycol.">
        <title>101 Dothideomycetes genomes: a test case for predicting lifestyles and emergence of pathogens.</title>
        <authorList>
            <person name="Haridas S."/>
            <person name="Albert R."/>
            <person name="Binder M."/>
            <person name="Bloem J."/>
            <person name="Labutti K."/>
            <person name="Salamov A."/>
            <person name="Andreopoulos B."/>
            <person name="Baker S."/>
            <person name="Barry K."/>
            <person name="Bills G."/>
            <person name="Bluhm B."/>
            <person name="Cannon C."/>
            <person name="Castanera R."/>
            <person name="Culley D."/>
            <person name="Daum C."/>
            <person name="Ezra D."/>
            <person name="Gonzalez J."/>
            <person name="Henrissat B."/>
            <person name="Kuo A."/>
            <person name="Liang C."/>
            <person name="Lipzen A."/>
            <person name="Lutzoni F."/>
            <person name="Magnuson J."/>
            <person name="Mondo S."/>
            <person name="Nolan M."/>
            <person name="Ohm R."/>
            <person name="Pangilinan J."/>
            <person name="Park H.-J."/>
            <person name="Ramirez L."/>
            <person name="Alfaro M."/>
            <person name="Sun H."/>
            <person name="Tritt A."/>
            <person name="Yoshinaga Y."/>
            <person name="Zwiers L.-H."/>
            <person name="Turgeon B."/>
            <person name="Goodwin S."/>
            <person name="Spatafora J."/>
            <person name="Crous P."/>
            <person name="Grigoriev I."/>
        </authorList>
    </citation>
    <scope>NUCLEOTIDE SEQUENCE</scope>
    <source>
        <strain evidence="4">CBS 125425</strain>
    </source>
</reference>
<keyword evidence="1" id="KW-0479">Metal-binding</keyword>
<dbReference type="OrthoDB" id="8062037at2759"/>
<accession>A0A9P4QM51</accession>
<keyword evidence="1" id="KW-0863">Zinc-finger</keyword>
<dbReference type="PROSITE" id="PS50089">
    <property type="entry name" value="ZF_RING_2"/>
    <property type="match status" value="1"/>
</dbReference>
<dbReference type="EMBL" id="ML996334">
    <property type="protein sequence ID" value="KAF2727401.1"/>
    <property type="molecule type" value="Genomic_DNA"/>
</dbReference>
<evidence type="ECO:0000259" key="3">
    <source>
        <dbReference type="PROSITE" id="PS50089"/>
    </source>
</evidence>
<gene>
    <name evidence="4" type="ORF">EJ04DRAFT_570407</name>
</gene>
<evidence type="ECO:0000256" key="2">
    <source>
        <dbReference type="SAM" id="MobiDB-lite"/>
    </source>
</evidence>
<name>A0A9P4QM51_9PLEO</name>
<proteinExistence type="predicted"/>
<protein>
    <recommendedName>
        <fullName evidence="3">RING-type domain-containing protein</fullName>
    </recommendedName>
</protein>
<dbReference type="Gene3D" id="3.30.40.10">
    <property type="entry name" value="Zinc/RING finger domain, C3HC4 (zinc finger)"/>
    <property type="match status" value="1"/>
</dbReference>
<dbReference type="SUPFAM" id="SSF57850">
    <property type="entry name" value="RING/U-box"/>
    <property type="match status" value="1"/>
</dbReference>
<feature type="domain" description="RING-type" evidence="3">
    <location>
        <begin position="29"/>
        <end position="76"/>
    </location>
</feature>
<dbReference type="InterPro" id="IPR013083">
    <property type="entry name" value="Znf_RING/FYVE/PHD"/>
</dbReference>
<dbReference type="GO" id="GO:0008270">
    <property type="term" value="F:zinc ion binding"/>
    <property type="evidence" value="ECO:0007669"/>
    <property type="project" value="UniProtKB-KW"/>
</dbReference>
<evidence type="ECO:0000256" key="1">
    <source>
        <dbReference type="PROSITE-ProRule" id="PRU00175"/>
    </source>
</evidence>
<keyword evidence="1" id="KW-0862">Zinc</keyword>
<dbReference type="AlphaFoldDB" id="A0A9P4QM51"/>
<dbReference type="SMART" id="SM00184">
    <property type="entry name" value="RING"/>
    <property type="match status" value="1"/>
</dbReference>
<sequence>MDSNTLRLPSLAEFLEHGLVPAKDSDVDCSICLESCALNDPGSVSTVVCAHQFHRECLLLLFDSGHLNRASCPNCRTILFEAKGTKSREQAAGSRTMFERLLLSDYESWLEDMEESDFMFRQHESELDQVDEILDEDSLIDELVFTLMTTENAEMRRQANQGTTSSSSLWVRTIRRSSTPSIRSELPIEYGSPVSDYLPDWSDDEDS</sequence>
<organism evidence="4 5">
    <name type="scientific">Polyplosphaeria fusca</name>
    <dbReference type="NCBI Taxonomy" id="682080"/>
    <lineage>
        <taxon>Eukaryota</taxon>
        <taxon>Fungi</taxon>
        <taxon>Dikarya</taxon>
        <taxon>Ascomycota</taxon>
        <taxon>Pezizomycotina</taxon>
        <taxon>Dothideomycetes</taxon>
        <taxon>Pleosporomycetidae</taxon>
        <taxon>Pleosporales</taxon>
        <taxon>Tetraplosphaeriaceae</taxon>
        <taxon>Polyplosphaeria</taxon>
    </lineage>
</organism>
<keyword evidence="5" id="KW-1185">Reference proteome</keyword>
<evidence type="ECO:0000313" key="4">
    <source>
        <dbReference type="EMBL" id="KAF2727401.1"/>
    </source>
</evidence>
<dbReference type="Pfam" id="PF13639">
    <property type="entry name" value="zf-RING_2"/>
    <property type="match status" value="1"/>
</dbReference>
<comment type="caution">
    <text evidence="4">The sequence shown here is derived from an EMBL/GenBank/DDBJ whole genome shotgun (WGS) entry which is preliminary data.</text>
</comment>
<evidence type="ECO:0000313" key="5">
    <source>
        <dbReference type="Proteomes" id="UP000799444"/>
    </source>
</evidence>
<dbReference type="InterPro" id="IPR001841">
    <property type="entry name" value="Znf_RING"/>
</dbReference>
<feature type="region of interest" description="Disordered" evidence="2">
    <location>
        <begin position="185"/>
        <end position="207"/>
    </location>
</feature>
<dbReference type="Proteomes" id="UP000799444">
    <property type="component" value="Unassembled WGS sequence"/>
</dbReference>